<keyword evidence="2" id="KW-0238">DNA-binding</keyword>
<evidence type="ECO:0000259" key="4">
    <source>
        <dbReference type="PROSITE" id="PS51063"/>
    </source>
</evidence>
<name>A0ABT7XZK1_9VIBR</name>
<gene>
    <name evidence="5" type="ORF">QWJ08_07310</name>
</gene>
<evidence type="ECO:0000256" key="3">
    <source>
        <dbReference type="ARBA" id="ARBA00023163"/>
    </source>
</evidence>
<keyword evidence="1" id="KW-0805">Transcription regulation</keyword>
<dbReference type="Gene3D" id="2.60.120.10">
    <property type="entry name" value="Jelly Rolls"/>
    <property type="match status" value="1"/>
</dbReference>
<dbReference type="Proteomes" id="UP001169719">
    <property type="component" value="Unassembled WGS sequence"/>
</dbReference>
<dbReference type="RefSeq" id="WP_289961338.1">
    <property type="nucleotide sequence ID" value="NZ_JAUEOZ010000001.1"/>
</dbReference>
<protein>
    <submittedName>
        <fullName evidence="5">Crp/Fnr family transcriptional regulator</fullName>
    </submittedName>
</protein>
<evidence type="ECO:0000313" key="6">
    <source>
        <dbReference type="Proteomes" id="UP001169719"/>
    </source>
</evidence>
<proteinExistence type="predicted"/>
<dbReference type="Pfam" id="PF13545">
    <property type="entry name" value="HTH_Crp_2"/>
    <property type="match status" value="1"/>
</dbReference>
<evidence type="ECO:0000313" key="5">
    <source>
        <dbReference type="EMBL" id="MDN2481200.1"/>
    </source>
</evidence>
<comment type="caution">
    <text evidence="5">The sequence shown here is derived from an EMBL/GenBank/DDBJ whole genome shotgun (WGS) entry which is preliminary data.</text>
</comment>
<dbReference type="InterPro" id="IPR036390">
    <property type="entry name" value="WH_DNA-bd_sf"/>
</dbReference>
<accession>A0ABT7XZK1</accession>
<keyword evidence="6" id="KW-1185">Reference proteome</keyword>
<keyword evidence="3" id="KW-0804">Transcription</keyword>
<dbReference type="SUPFAM" id="SSF51206">
    <property type="entry name" value="cAMP-binding domain-like"/>
    <property type="match status" value="1"/>
</dbReference>
<dbReference type="SMART" id="SM00419">
    <property type="entry name" value="HTH_CRP"/>
    <property type="match status" value="1"/>
</dbReference>
<organism evidence="5 6">
    <name type="scientific">Vibrio agarivorans</name>
    <dbReference type="NCBI Taxonomy" id="153622"/>
    <lineage>
        <taxon>Bacteria</taxon>
        <taxon>Pseudomonadati</taxon>
        <taxon>Pseudomonadota</taxon>
        <taxon>Gammaproteobacteria</taxon>
        <taxon>Vibrionales</taxon>
        <taxon>Vibrionaceae</taxon>
        <taxon>Vibrio</taxon>
    </lineage>
</organism>
<dbReference type="InterPro" id="IPR036388">
    <property type="entry name" value="WH-like_DNA-bd_sf"/>
</dbReference>
<sequence length="224" mass="25561">MSVKQALVNIAEYRCRETHKPVQDQYAFERGVYYFLQGCAAVCFYVTEPEKSIGTVIGRGDWVGANSVGAKYSVVSSVEVIEDTKILFFSERKLLALAENEPQVYKVLFNASRDLHKIWLQSFLSFAHHNILQVCYILLDIYTRTSKKNRQSRDITITQQQLSAVVGCTRPKLNALLKDLERRGYIELGRNKITLINVDLLKAQVSRMNLMARNPTVEHKMGVV</sequence>
<dbReference type="Gene3D" id="1.10.10.10">
    <property type="entry name" value="Winged helix-like DNA-binding domain superfamily/Winged helix DNA-binding domain"/>
    <property type="match status" value="1"/>
</dbReference>
<evidence type="ECO:0000256" key="1">
    <source>
        <dbReference type="ARBA" id="ARBA00023015"/>
    </source>
</evidence>
<dbReference type="InterPro" id="IPR014710">
    <property type="entry name" value="RmlC-like_jellyroll"/>
</dbReference>
<feature type="domain" description="HTH crp-type" evidence="4">
    <location>
        <begin position="129"/>
        <end position="199"/>
    </location>
</feature>
<reference evidence="5" key="1">
    <citation type="submission" date="2024-05" db="EMBL/GenBank/DDBJ databases">
        <title>Genome Sequences of Four Agar- Degrading Marine Bacteria.</title>
        <authorList>
            <person name="Phillips E.K."/>
            <person name="Shaffer J.C."/>
            <person name="Henson M.W."/>
            <person name="Temperton B."/>
            <person name="Thrash C.J."/>
            <person name="Martin M.O."/>
        </authorList>
    </citation>
    <scope>NUCLEOTIDE SEQUENCE</scope>
    <source>
        <strain evidence="5">EKP203</strain>
    </source>
</reference>
<dbReference type="InterPro" id="IPR012318">
    <property type="entry name" value="HTH_CRP"/>
</dbReference>
<dbReference type="InterPro" id="IPR018490">
    <property type="entry name" value="cNMP-bd_dom_sf"/>
</dbReference>
<evidence type="ECO:0000256" key="2">
    <source>
        <dbReference type="ARBA" id="ARBA00023125"/>
    </source>
</evidence>
<dbReference type="PROSITE" id="PS51063">
    <property type="entry name" value="HTH_CRP_2"/>
    <property type="match status" value="1"/>
</dbReference>
<dbReference type="SUPFAM" id="SSF46785">
    <property type="entry name" value="Winged helix' DNA-binding domain"/>
    <property type="match status" value="1"/>
</dbReference>
<dbReference type="EMBL" id="JAUEOZ010000001">
    <property type="protein sequence ID" value="MDN2481200.1"/>
    <property type="molecule type" value="Genomic_DNA"/>
</dbReference>